<evidence type="ECO:0000256" key="9">
    <source>
        <dbReference type="ARBA" id="ARBA00022801"/>
    </source>
</evidence>
<dbReference type="Gene3D" id="3.30.160.60">
    <property type="entry name" value="Classic Zinc Finger"/>
    <property type="match status" value="1"/>
</dbReference>
<dbReference type="GO" id="GO:0008270">
    <property type="term" value="F:zinc ion binding"/>
    <property type="evidence" value="ECO:0007669"/>
    <property type="project" value="UniProtKB-KW"/>
</dbReference>
<keyword evidence="10" id="KW-0862">Zinc</keyword>
<organism evidence="18 19">
    <name type="scientific">Mytilus galloprovincialis</name>
    <name type="common">Mediterranean mussel</name>
    <dbReference type="NCBI Taxonomy" id="29158"/>
    <lineage>
        <taxon>Eukaryota</taxon>
        <taxon>Metazoa</taxon>
        <taxon>Spiralia</taxon>
        <taxon>Lophotrochozoa</taxon>
        <taxon>Mollusca</taxon>
        <taxon>Bivalvia</taxon>
        <taxon>Autobranchia</taxon>
        <taxon>Pteriomorphia</taxon>
        <taxon>Mytilida</taxon>
        <taxon>Mytiloidea</taxon>
        <taxon>Mytilidae</taxon>
        <taxon>Mytilinae</taxon>
        <taxon>Mytilus</taxon>
    </lineage>
</organism>
<evidence type="ECO:0000256" key="15">
    <source>
        <dbReference type="PROSITE-ProRule" id="PRU01256"/>
    </source>
</evidence>
<evidence type="ECO:0000256" key="7">
    <source>
        <dbReference type="ARBA" id="ARBA00022763"/>
    </source>
</evidence>
<evidence type="ECO:0000313" key="19">
    <source>
        <dbReference type="Proteomes" id="UP000596742"/>
    </source>
</evidence>
<feature type="compositionally biased region" description="Polar residues" evidence="16">
    <location>
        <begin position="448"/>
        <end position="471"/>
    </location>
</feature>
<evidence type="ECO:0000256" key="12">
    <source>
        <dbReference type="ARBA" id="ARBA00023204"/>
    </source>
</evidence>
<evidence type="ECO:0000256" key="8">
    <source>
        <dbReference type="ARBA" id="ARBA00022771"/>
    </source>
</evidence>
<evidence type="ECO:0000256" key="16">
    <source>
        <dbReference type="SAM" id="MobiDB-lite"/>
    </source>
</evidence>
<dbReference type="GO" id="GO:0031593">
    <property type="term" value="F:polyubiquitin modification-dependent protein binding"/>
    <property type="evidence" value="ECO:0007669"/>
    <property type="project" value="TreeGrafter"/>
</dbReference>
<dbReference type="GO" id="GO:0004222">
    <property type="term" value="F:metalloendopeptidase activity"/>
    <property type="evidence" value="ECO:0007669"/>
    <property type="project" value="InterPro"/>
</dbReference>
<name>A0A8B6HC00_MYTGA</name>
<feature type="non-terminal residue" evidence="18">
    <location>
        <position position="546"/>
    </location>
</feature>
<dbReference type="GO" id="GO:0006281">
    <property type="term" value="P:DNA repair"/>
    <property type="evidence" value="ECO:0007669"/>
    <property type="project" value="UniProtKB-KW"/>
</dbReference>
<evidence type="ECO:0000256" key="6">
    <source>
        <dbReference type="ARBA" id="ARBA00022723"/>
    </source>
</evidence>
<dbReference type="PANTHER" id="PTHR21220:SF0">
    <property type="entry name" value="DNA-DEPENDENT METALLOPROTEASE SPRTN"/>
    <property type="match status" value="1"/>
</dbReference>
<dbReference type="InterPro" id="IPR044245">
    <property type="entry name" value="Spartan"/>
</dbReference>
<dbReference type="PANTHER" id="PTHR21220">
    <property type="entry name" value="DNA-DEPENDENT METALLOPROTEASE SPRTN"/>
    <property type="match status" value="1"/>
</dbReference>
<comment type="subcellular location">
    <subcellularLocation>
        <location evidence="2">Chromosome</location>
    </subcellularLocation>
    <subcellularLocation>
        <location evidence="1">Nucleus</location>
    </subcellularLocation>
</comment>
<dbReference type="InterPro" id="IPR006642">
    <property type="entry name" value="Rad18_UBZ4"/>
</dbReference>
<dbReference type="PROSITE" id="PS51908">
    <property type="entry name" value="ZF_UBZ4"/>
    <property type="match status" value="1"/>
</dbReference>
<dbReference type="EMBL" id="UYJE01009806">
    <property type="protein sequence ID" value="VDI76997.1"/>
    <property type="molecule type" value="Genomic_DNA"/>
</dbReference>
<feature type="region of interest" description="Disordered" evidence="16">
    <location>
        <begin position="127"/>
        <end position="166"/>
    </location>
</feature>
<feature type="compositionally biased region" description="Polar residues" evidence="16">
    <location>
        <begin position="416"/>
        <end position="431"/>
    </location>
</feature>
<comment type="similarity">
    <text evidence="3">Belongs to the Spartan family.</text>
</comment>
<evidence type="ECO:0000256" key="3">
    <source>
        <dbReference type="ARBA" id="ARBA00010724"/>
    </source>
</evidence>
<evidence type="ECO:0000256" key="4">
    <source>
        <dbReference type="ARBA" id="ARBA00022454"/>
    </source>
</evidence>
<keyword evidence="6" id="KW-0479">Metal-binding</keyword>
<gene>
    <name evidence="18" type="ORF">MGAL_10B056455</name>
</gene>
<evidence type="ECO:0000313" key="18">
    <source>
        <dbReference type="EMBL" id="VDI76997.1"/>
    </source>
</evidence>
<dbReference type="GO" id="GO:0005694">
    <property type="term" value="C:chromosome"/>
    <property type="evidence" value="ECO:0007669"/>
    <property type="project" value="UniProtKB-SubCell"/>
</dbReference>
<keyword evidence="13" id="KW-0539">Nucleus</keyword>
<evidence type="ECO:0000256" key="2">
    <source>
        <dbReference type="ARBA" id="ARBA00004286"/>
    </source>
</evidence>
<dbReference type="OrthoDB" id="5236983at2759"/>
<keyword evidence="11" id="KW-0482">Metalloprotease</keyword>
<feature type="region of interest" description="Disordered" evidence="16">
    <location>
        <begin position="415"/>
        <end position="501"/>
    </location>
</feature>
<feature type="compositionally biased region" description="Low complexity" evidence="16">
    <location>
        <begin position="432"/>
        <end position="447"/>
    </location>
</feature>
<evidence type="ECO:0000256" key="13">
    <source>
        <dbReference type="ARBA" id="ARBA00023242"/>
    </source>
</evidence>
<keyword evidence="9" id="KW-0378">Hydrolase</keyword>
<dbReference type="Proteomes" id="UP000596742">
    <property type="component" value="Unassembled WGS sequence"/>
</dbReference>
<reference evidence="18" key="1">
    <citation type="submission" date="2018-11" db="EMBL/GenBank/DDBJ databases">
        <authorList>
            <person name="Alioto T."/>
            <person name="Alioto T."/>
        </authorList>
    </citation>
    <scope>NUCLEOTIDE SEQUENCE</scope>
</reference>
<evidence type="ECO:0000256" key="5">
    <source>
        <dbReference type="ARBA" id="ARBA00022670"/>
    </source>
</evidence>
<dbReference type="Pfam" id="PF22934">
    <property type="entry name" value="SPRTN_ZBD"/>
    <property type="match status" value="1"/>
</dbReference>
<keyword evidence="12 15" id="KW-0234">DNA repair</keyword>
<feature type="compositionally biased region" description="Polar residues" evidence="16">
    <location>
        <begin position="211"/>
        <end position="238"/>
    </location>
</feature>
<dbReference type="AlphaFoldDB" id="A0A8B6HC00"/>
<sequence>CAGLCCYERRGGLCSVRLSSPLLKLRPRRDLVETLLDHDGHGPEFHKHMYRINDATGTKISVYHNFHDEVDHFRQHWWRCNGPCQNRKPYFGYVKRAINRAPSERDPWWKDHKNMCNGTYVKIKEPEGYGKKKSKDKSENKEKKETNKEKKDTDLGKAGKKATPDIRSFLGKGQSLQSEGSQKKVVINGVLTSADKSGKPSISKGDIYGKPSTSKGDNYGHNPSTCKSFVKNSPQKTKSVVKDSPKKTVKTSVNAITTSGKISDKELLRQKKFAELMLSDSDDDDLILCDGLDTSEKSNKNFSAGSNWKYDNTDVKQKNNLNNSISEKSLDESYCDSNSSANMDHTESIKTKDLMTQVNFGQNNDKSLTNLNPDSISQLNRTSSASSVDSEVASKVRSVWANKQFGSSLKILNPKADSSTLLPNKSQSQVLGNSQNNSQGHSSRNNNFQGHSSGNGNNTSQSYLSGNGQNKSKPHSSGKRLSGDDMTGSRKKQKIDQESKIDDALRKINNKQNENSDPSNANCPVCNQSVPSVNINQHLDQCLGMS</sequence>
<keyword evidence="4" id="KW-0158">Chromosome</keyword>
<dbReference type="SMART" id="SM00731">
    <property type="entry name" value="SprT"/>
    <property type="match status" value="1"/>
</dbReference>
<dbReference type="InterPro" id="IPR006640">
    <property type="entry name" value="SprT-like_domain"/>
</dbReference>
<evidence type="ECO:0000256" key="1">
    <source>
        <dbReference type="ARBA" id="ARBA00004123"/>
    </source>
</evidence>
<evidence type="ECO:0000259" key="17">
    <source>
        <dbReference type="PROSITE" id="PS51908"/>
    </source>
</evidence>
<dbReference type="Pfam" id="PF10263">
    <property type="entry name" value="SprT-like"/>
    <property type="match status" value="1"/>
</dbReference>
<evidence type="ECO:0000256" key="11">
    <source>
        <dbReference type="ARBA" id="ARBA00023049"/>
    </source>
</evidence>
<proteinExistence type="inferred from homology"/>
<dbReference type="GO" id="GO:0006508">
    <property type="term" value="P:proteolysis"/>
    <property type="evidence" value="ECO:0007669"/>
    <property type="project" value="UniProtKB-KW"/>
</dbReference>
<keyword evidence="5" id="KW-0645">Protease</keyword>
<keyword evidence="19" id="KW-1185">Reference proteome</keyword>
<dbReference type="SMART" id="SM00734">
    <property type="entry name" value="ZnF_Rad18"/>
    <property type="match status" value="1"/>
</dbReference>
<keyword evidence="7 15" id="KW-0227">DNA damage</keyword>
<feature type="compositionally biased region" description="Polar residues" evidence="16">
    <location>
        <begin position="363"/>
        <end position="382"/>
    </location>
</feature>
<feature type="region of interest" description="Disordered" evidence="16">
    <location>
        <begin position="330"/>
        <end position="350"/>
    </location>
</feature>
<dbReference type="GO" id="GO:0005634">
    <property type="term" value="C:nucleus"/>
    <property type="evidence" value="ECO:0007669"/>
    <property type="project" value="UniProtKB-SubCell"/>
</dbReference>
<comment type="caution">
    <text evidence="18">The sequence shown here is derived from an EMBL/GenBank/DDBJ whole genome shotgun (WGS) entry which is preliminary data.</text>
</comment>
<evidence type="ECO:0000256" key="14">
    <source>
        <dbReference type="ARBA" id="ARBA00030396"/>
    </source>
</evidence>
<feature type="region of interest" description="Disordered" evidence="16">
    <location>
        <begin position="363"/>
        <end position="389"/>
    </location>
</feature>
<feature type="domain" description="UBZ4-type" evidence="17">
    <location>
        <begin position="520"/>
        <end position="546"/>
    </location>
</feature>
<protein>
    <recommendedName>
        <fullName evidence="14">Protein with SprT-like domain at the N terminus</fullName>
    </recommendedName>
</protein>
<feature type="region of interest" description="Disordered" evidence="16">
    <location>
        <begin position="194"/>
        <end position="249"/>
    </location>
</feature>
<evidence type="ECO:0000256" key="10">
    <source>
        <dbReference type="ARBA" id="ARBA00022833"/>
    </source>
</evidence>
<dbReference type="InterPro" id="IPR055220">
    <property type="entry name" value="SPRTN_ZBD"/>
</dbReference>
<accession>A0A8B6HC00</accession>
<feature type="compositionally biased region" description="Basic and acidic residues" evidence="16">
    <location>
        <begin position="127"/>
        <end position="157"/>
    </location>
</feature>
<dbReference type="GO" id="GO:0003697">
    <property type="term" value="F:single-stranded DNA binding"/>
    <property type="evidence" value="ECO:0007669"/>
    <property type="project" value="InterPro"/>
</dbReference>
<keyword evidence="8 15" id="KW-0863">Zinc-finger</keyword>